<protein>
    <submittedName>
        <fullName evidence="2">Uncharacterized protein</fullName>
    </submittedName>
</protein>
<dbReference type="EMBL" id="CP020335">
    <property type="protein sequence ID" value="QXF34954.1"/>
    <property type="molecule type" value="Genomic_DNA"/>
</dbReference>
<name>A0ABX8M055_9GAMM</name>
<keyword evidence="3" id="KW-1185">Reference proteome</keyword>
<evidence type="ECO:0000313" key="2">
    <source>
        <dbReference type="EMBL" id="QXF34954.1"/>
    </source>
</evidence>
<gene>
    <name evidence="2" type="ORF">B0X70_18610</name>
</gene>
<evidence type="ECO:0000256" key="1">
    <source>
        <dbReference type="SAM" id="Phobius"/>
    </source>
</evidence>
<keyword evidence="1" id="KW-1133">Transmembrane helix</keyword>
<organism evidence="2 3">
    <name type="scientific">Photorhabdus akhurstii</name>
    <dbReference type="NCBI Taxonomy" id="171438"/>
    <lineage>
        <taxon>Bacteria</taxon>
        <taxon>Pseudomonadati</taxon>
        <taxon>Pseudomonadota</taxon>
        <taxon>Gammaproteobacteria</taxon>
        <taxon>Enterobacterales</taxon>
        <taxon>Morganellaceae</taxon>
        <taxon>Photorhabdus</taxon>
    </lineage>
</organism>
<accession>A0ABX8M055</accession>
<reference evidence="2 3" key="1">
    <citation type="submission" date="2017-03" db="EMBL/GenBank/DDBJ databases">
        <title>Genome comparison of Photorhabdus luminescens strain 0813-124 phase variants.</title>
        <authorList>
            <person name="Chien C.-C."/>
            <person name="Chen W.-J."/>
            <person name="Shih M.-C."/>
            <person name="Hsieh F.-C."/>
        </authorList>
    </citation>
    <scope>NUCLEOTIDE SEQUENCE [LARGE SCALE GENOMIC DNA]</scope>
    <source>
        <strain evidence="2 3">0813-124 phase II</strain>
    </source>
</reference>
<sequence>MITIYINQMVLVTLVNNILIFLLFLNNNNELSGILELKIILIWWRIMVMAGKNSKLNLPNFLVDCDDLSYIIALNIGNY</sequence>
<keyword evidence="1" id="KW-0472">Membrane</keyword>
<dbReference type="Proteomes" id="UP000693715">
    <property type="component" value="Chromosome"/>
</dbReference>
<evidence type="ECO:0000313" key="3">
    <source>
        <dbReference type="Proteomes" id="UP000693715"/>
    </source>
</evidence>
<keyword evidence="1" id="KW-0812">Transmembrane</keyword>
<proteinExistence type="predicted"/>
<feature type="transmembrane region" description="Helical" evidence="1">
    <location>
        <begin position="5"/>
        <end position="25"/>
    </location>
</feature>